<evidence type="ECO:0000256" key="4">
    <source>
        <dbReference type="ARBA" id="ARBA00033119"/>
    </source>
</evidence>
<proteinExistence type="inferred from homology"/>
<keyword evidence="10" id="KW-1185">Reference proteome</keyword>
<dbReference type="Pfam" id="PF16884">
    <property type="entry name" value="ADH_N_2"/>
    <property type="match status" value="1"/>
</dbReference>
<evidence type="ECO:0000256" key="2">
    <source>
        <dbReference type="ARBA" id="ARBA00011981"/>
    </source>
</evidence>
<evidence type="ECO:0000256" key="1">
    <source>
        <dbReference type="ARBA" id="ARBA00010460"/>
    </source>
</evidence>
<accession>A0AAV2IAM6</accession>
<dbReference type="InterPro" id="IPR011032">
    <property type="entry name" value="GroES-like_sf"/>
</dbReference>
<evidence type="ECO:0000256" key="3">
    <source>
        <dbReference type="ARBA" id="ARBA00023002"/>
    </source>
</evidence>
<dbReference type="SUPFAM" id="SSF50129">
    <property type="entry name" value="GroES-like"/>
    <property type="match status" value="2"/>
</dbReference>
<reference evidence="9 10" key="1">
    <citation type="submission" date="2024-04" db="EMBL/GenBank/DDBJ databases">
        <authorList>
            <consortium name="Genoscope - CEA"/>
            <person name="William W."/>
        </authorList>
    </citation>
    <scope>NUCLEOTIDE SEQUENCE [LARGE SCALE GENOMIC DNA]</scope>
</reference>
<gene>
    <name evidence="9" type="ORF">GSLYS_00016623001</name>
</gene>
<evidence type="ECO:0000256" key="6">
    <source>
        <dbReference type="ARBA" id="ARBA00048290"/>
    </source>
</evidence>
<comment type="catalytic activity">
    <reaction evidence="7">
        <text>13,14-dihydro-15-oxo-prostaglandin E1 + NADP(+) = 15-oxoprostaglandin E1 + NADPH + H(+)</text>
        <dbReference type="Rhea" id="RHEA:50584"/>
        <dbReference type="ChEBI" id="CHEBI:15378"/>
        <dbReference type="ChEBI" id="CHEBI:57401"/>
        <dbReference type="ChEBI" id="CHEBI:57783"/>
        <dbReference type="ChEBI" id="CHEBI:58349"/>
        <dbReference type="ChEBI" id="CHEBI:133408"/>
    </reaction>
    <physiologicalReaction direction="right-to-left" evidence="7">
        <dbReference type="Rhea" id="RHEA:50586"/>
    </physiologicalReaction>
</comment>
<dbReference type="Proteomes" id="UP001497497">
    <property type="component" value="Unassembled WGS sequence"/>
</dbReference>
<dbReference type="Gene3D" id="3.90.180.10">
    <property type="entry name" value="Medium-chain alcohol dehydrogenases, catalytic domain"/>
    <property type="match status" value="1"/>
</dbReference>
<dbReference type="EC" id="1.3.1.48" evidence="2"/>
<evidence type="ECO:0000256" key="7">
    <source>
        <dbReference type="ARBA" id="ARBA00049070"/>
    </source>
</evidence>
<evidence type="ECO:0000313" key="9">
    <source>
        <dbReference type="EMBL" id="CAL1543089.1"/>
    </source>
</evidence>
<feature type="domain" description="Enoyl reductase (ER)" evidence="8">
    <location>
        <begin position="18"/>
        <end position="328"/>
    </location>
</feature>
<dbReference type="InterPro" id="IPR041694">
    <property type="entry name" value="ADH_N_2"/>
</dbReference>
<dbReference type="PANTHER" id="PTHR43205:SF7">
    <property type="entry name" value="PROSTAGLANDIN REDUCTASE 1"/>
    <property type="match status" value="1"/>
</dbReference>
<dbReference type="PANTHER" id="PTHR43205">
    <property type="entry name" value="PROSTAGLANDIN REDUCTASE"/>
    <property type="match status" value="1"/>
</dbReference>
<dbReference type="InterPro" id="IPR045010">
    <property type="entry name" value="MDR_fam"/>
</dbReference>
<keyword evidence="3" id="KW-0560">Oxidoreductase</keyword>
<dbReference type="InterPro" id="IPR036291">
    <property type="entry name" value="NAD(P)-bd_dom_sf"/>
</dbReference>
<dbReference type="InterPro" id="IPR020843">
    <property type="entry name" value="ER"/>
</dbReference>
<dbReference type="SUPFAM" id="SSF51735">
    <property type="entry name" value="NAD(P)-binding Rossmann-fold domains"/>
    <property type="match status" value="1"/>
</dbReference>
<evidence type="ECO:0000313" key="10">
    <source>
        <dbReference type="Proteomes" id="UP001497497"/>
    </source>
</evidence>
<dbReference type="AlphaFoldDB" id="A0AAV2IAM6"/>
<dbReference type="InterPro" id="IPR013149">
    <property type="entry name" value="ADH-like_C"/>
</dbReference>
<comment type="similarity">
    <text evidence="1">Belongs to the NADP-dependent oxidoreductase L4BD family.</text>
</comment>
<evidence type="ECO:0000256" key="5">
    <source>
        <dbReference type="ARBA" id="ARBA00047878"/>
    </source>
</evidence>
<comment type="catalytic activity">
    <reaction evidence="6">
        <text>13,14-dihydro-15-oxo-PGF2alpha + NADP(+) = 15-oxoprostaglandin F2alpha + NADPH + H(+)</text>
        <dbReference type="Rhea" id="RHEA:50588"/>
        <dbReference type="ChEBI" id="CHEBI:15378"/>
        <dbReference type="ChEBI" id="CHEBI:57783"/>
        <dbReference type="ChEBI" id="CHEBI:58349"/>
        <dbReference type="ChEBI" id="CHEBI:133374"/>
        <dbReference type="ChEBI" id="CHEBI:133409"/>
    </reaction>
    <physiologicalReaction direction="right-to-left" evidence="6">
        <dbReference type="Rhea" id="RHEA:50590"/>
    </physiologicalReaction>
</comment>
<comment type="caution">
    <text evidence="9">The sequence shown here is derived from an EMBL/GenBank/DDBJ whole genome shotgun (WGS) entry which is preliminary data.</text>
</comment>
<dbReference type="GO" id="GO:0047522">
    <property type="term" value="F:15-oxoprostaglandin 13-reductase [NAD(P)+] activity"/>
    <property type="evidence" value="ECO:0007669"/>
    <property type="project" value="UniProtKB-EC"/>
</dbReference>
<sequence>MTTAKIWTLKNVFEAVPKQNDFELVEEALQPLQDDEILIEALYLSLDPYIRFAATSQKVLHGEQVARILDSKASGFPVGSLVCVHAGWRSHTVVNVTVPRSFGTQVELIEDDSEINPSLWLGAAGMPGVTAYLAFLEKCDPKAGEVVVVSAASGAVGSIVGQLAKLKGLTVIGIAGTKEKCNYIKELGYDYAINYKEDNIYKALDAASPQGVDIYFDNVGGGISDAVYRKLREKGRVLVCGRIAINSNREESGISWHRDILYKQLKIQGFIVLRPENLLHFSRARKDLITLLKEGKIKAKEHITEGFENMPQAFIELFTGSNFGKALIKV</sequence>
<dbReference type="SMART" id="SM00829">
    <property type="entry name" value="PKS_ER"/>
    <property type="match status" value="1"/>
</dbReference>
<organism evidence="9 10">
    <name type="scientific">Lymnaea stagnalis</name>
    <name type="common">Great pond snail</name>
    <name type="synonym">Helix stagnalis</name>
    <dbReference type="NCBI Taxonomy" id="6523"/>
    <lineage>
        <taxon>Eukaryota</taxon>
        <taxon>Metazoa</taxon>
        <taxon>Spiralia</taxon>
        <taxon>Lophotrochozoa</taxon>
        <taxon>Mollusca</taxon>
        <taxon>Gastropoda</taxon>
        <taxon>Heterobranchia</taxon>
        <taxon>Euthyneura</taxon>
        <taxon>Panpulmonata</taxon>
        <taxon>Hygrophila</taxon>
        <taxon>Lymnaeoidea</taxon>
        <taxon>Lymnaeidae</taxon>
        <taxon>Lymnaea</taxon>
    </lineage>
</organism>
<dbReference type="GO" id="GO:0006693">
    <property type="term" value="P:prostaglandin metabolic process"/>
    <property type="evidence" value="ECO:0007669"/>
    <property type="project" value="TreeGrafter"/>
</dbReference>
<evidence type="ECO:0000259" key="8">
    <source>
        <dbReference type="SMART" id="SM00829"/>
    </source>
</evidence>
<dbReference type="Pfam" id="PF00107">
    <property type="entry name" value="ADH_zinc_N"/>
    <property type="match status" value="1"/>
</dbReference>
<dbReference type="Gene3D" id="3.40.50.720">
    <property type="entry name" value="NAD(P)-binding Rossmann-like Domain"/>
    <property type="match status" value="1"/>
</dbReference>
<dbReference type="FunFam" id="3.40.50.720:FF:000121">
    <property type="entry name" value="Prostaglandin reductase 2"/>
    <property type="match status" value="1"/>
</dbReference>
<dbReference type="EMBL" id="CAXITT010000524">
    <property type="protein sequence ID" value="CAL1543089.1"/>
    <property type="molecule type" value="Genomic_DNA"/>
</dbReference>
<protein>
    <recommendedName>
        <fullName evidence="4">15-oxoprostaglandin 13-reductase</fullName>
        <ecNumber evidence="2">1.3.1.48</ecNumber>
    </recommendedName>
    <alternativeName>
        <fullName evidence="4">15-oxoprostaglandin 13-reductase</fullName>
    </alternativeName>
</protein>
<name>A0AAV2IAM6_LYMST</name>
<comment type="catalytic activity">
    <reaction evidence="5">
        <text>13,14-dihydro-15-oxo-prostaglandin F1alpha + NADP(+) = 15-oxoprostaglandin F1alpha + NADPH + H(+)</text>
        <dbReference type="Rhea" id="RHEA:50592"/>
        <dbReference type="ChEBI" id="CHEBI:15378"/>
        <dbReference type="ChEBI" id="CHEBI:57783"/>
        <dbReference type="ChEBI" id="CHEBI:58349"/>
        <dbReference type="ChEBI" id="CHEBI:79072"/>
        <dbReference type="ChEBI" id="CHEBI:133411"/>
    </reaction>
    <physiologicalReaction direction="right-to-left" evidence="5">
        <dbReference type="Rhea" id="RHEA:50594"/>
    </physiologicalReaction>
</comment>